<dbReference type="AlphaFoldDB" id="A0A6J4MAV5"/>
<dbReference type="Gene3D" id="3.90.550.10">
    <property type="entry name" value="Spore Coat Polysaccharide Biosynthesis Protein SpsA, Chain A"/>
    <property type="match status" value="1"/>
</dbReference>
<evidence type="ECO:0000259" key="4">
    <source>
        <dbReference type="Pfam" id="PF00535"/>
    </source>
</evidence>
<reference evidence="5" key="1">
    <citation type="submission" date="2020-02" db="EMBL/GenBank/DDBJ databases">
        <authorList>
            <person name="Meier V. D."/>
        </authorList>
    </citation>
    <scope>NUCLEOTIDE SEQUENCE</scope>
    <source>
        <strain evidence="5">AVDCRST_MAG40</strain>
    </source>
</reference>
<keyword evidence="2 5" id="KW-0328">Glycosyltransferase</keyword>
<accession>A0A6J4MAV5</accession>
<dbReference type="GO" id="GO:0047267">
    <property type="term" value="F:undecaprenyl-phosphate mannosyltransferase activity"/>
    <property type="evidence" value="ECO:0007669"/>
    <property type="project" value="UniProtKB-EC"/>
</dbReference>
<evidence type="ECO:0000256" key="3">
    <source>
        <dbReference type="ARBA" id="ARBA00022679"/>
    </source>
</evidence>
<dbReference type="Pfam" id="PF00535">
    <property type="entry name" value="Glycos_transf_2"/>
    <property type="match status" value="1"/>
</dbReference>
<dbReference type="PANTHER" id="PTHR43398:SF1">
    <property type="entry name" value="DOLICHOL-PHOSPHATE MANNOSYLTRANSFERASE SUBUNIT 1"/>
    <property type="match status" value="1"/>
</dbReference>
<dbReference type="FunFam" id="3.90.550.10:FF:000122">
    <property type="entry name" value="Dolichol-phosphate mannosyltransferase subunit 1"/>
    <property type="match status" value="1"/>
</dbReference>
<dbReference type="PANTHER" id="PTHR43398">
    <property type="entry name" value="DOLICHOL-PHOSPHATE MANNOSYLTRANSFERASE SUBUNIT 1"/>
    <property type="match status" value="1"/>
</dbReference>
<dbReference type="CDD" id="cd06442">
    <property type="entry name" value="DPM1_like"/>
    <property type="match status" value="1"/>
</dbReference>
<dbReference type="SUPFAM" id="SSF53448">
    <property type="entry name" value="Nucleotide-diphospho-sugar transferases"/>
    <property type="match status" value="1"/>
</dbReference>
<evidence type="ECO:0000256" key="2">
    <source>
        <dbReference type="ARBA" id="ARBA00022676"/>
    </source>
</evidence>
<gene>
    <name evidence="5" type="ORF">AVDCRST_MAG40-3021</name>
</gene>
<evidence type="ECO:0000313" key="5">
    <source>
        <dbReference type="EMBL" id="CAA9353377.1"/>
    </source>
</evidence>
<organism evidence="5">
    <name type="scientific">uncultured Gemmatimonadaceae bacterium</name>
    <dbReference type="NCBI Taxonomy" id="246130"/>
    <lineage>
        <taxon>Bacteria</taxon>
        <taxon>Pseudomonadati</taxon>
        <taxon>Gemmatimonadota</taxon>
        <taxon>Gemmatimonadia</taxon>
        <taxon>Gemmatimonadales</taxon>
        <taxon>Gemmatimonadaceae</taxon>
        <taxon>environmental samples</taxon>
    </lineage>
</organism>
<keyword evidence="3 5" id="KW-0808">Transferase</keyword>
<dbReference type="InterPro" id="IPR001173">
    <property type="entry name" value="Glyco_trans_2-like"/>
</dbReference>
<comment type="similarity">
    <text evidence="1">Belongs to the glycosyltransferase 2 family.</text>
</comment>
<dbReference type="GO" id="GO:0009247">
    <property type="term" value="P:glycolipid biosynthetic process"/>
    <property type="evidence" value="ECO:0007669"/>
    <property type="project" value="TreeGrafter"/>
</dbReference>
<dbReference type="GO" id="GO:0004582">
    <property type="term" value="F:dolichyl-phosphate beta-D-mannosyltransferase activity"/>
    <property type="evidence" value="ECO:0007669"/>
    <property type="project" value="InterPro"/>
</dbReference>
<feature type="domain" description="Glycosyltransferase 2-like" evidence="4">
    <location>
        <begin position="19"/>
        <end position="183"/>
    </location>
</feature>
<dbReference type="GO" id="GO:0016020">
    <property type="term" value="C:membrane"/>
    <property type="evidence" value="ECO:0007669"/>
    <property type="project" value="GOC"/>
</dbReference>
<name>A0A6J4MAV5_9BACT</name>
<sequence length="252" mass="28387">MSEGARGDTRAPTVGRAVVIVPTYDERANIERLVEGVLAQDPRLDVLVVDDASPDGTGAVVDAIRAREPRVHVLHRPGKLGLGTAYLDGFRWALARDYGVVFEMDADFSHDPGHLPTFLQAIEDADVVLGSRYRQGKVTVINWPISRLILSYGANIYARSITGLPLFDATGGYKCFRREVLESIDLSSVRSNGYAFQIEMSFRAWKNGFRIREIPIVFHDRTEGESKMSRRIIREAIWMVWRLRWLAVTGRL</sequence>
<proteinExistence type="inferred from homology"/>
<protein>
    <submittedName>
        <fullName evidence="5">Undecaprenyl-phosphate mannosyltransferase</fullName>
        <ecNumber evidence="5">2.4.1.54</ecNumber>
    </submittedName>
</protein>
<dbReference type="InterPro" id="IPR039528">
    <property type="entry name" value="DPM1-like"/>
</dbReference>
<dbReference type="EC" id="2.4.1.54" evidence="5"/>
<dbReference type="InterPro" id="IPR029044">
    <property type="entry name" value="Nucleotide-diphossugar_trans"/>
</dbReference>
<dbReference type="EMBL" id="CADCTX010000829">
    <property type="protein sequence ID" value="CAA9353377.1"/>
    <property type="molecule type" value="Genomic_DNA"/>
</dbReference>
<evidence type="ECO:0000256" key="1">
    <source>
        <dbReference type="ARBA" id="ARBA00006739"/>
    </source>
</evidence>